<comment type="caution">
    <text evidence="1">The sequence shown here is derived from an EMBL/GenBank/DDBJ whole genome shotgun (WGS) entry which is preliminary data.</text>
</comment>
<name>A0A4S2KE20_9HYME</name>
<protein>
    <submittedName>
        <fullName evidence="1">Uncharacterized protein</fullName>
    </submittedName>
</protein>
<dbReference type="Proteomes" id="UP000310200">
    <property type="component" value="Unassembled WGS sequence"/>
</dbReference>
<dbReference type="EMBL" id="QBLH01002723">
    <property type="protein sequence ID" value="TGZ47583.1"/>
    <property type="molecule type" value="Genomic_DNA"/>
</dbReference>
<reference evidence="1 2" key="1">
    <citation type="journal article" date="2019" name="Philos. Trans. R. Soc. Lond., B, Biol. Sci.">
        <title>Ant behaviour and brain gene expression of defending hosts depend on the ecological success of the intruding social parasite.</title>
        <authorList>
            <person name="Kaur R."/>
            <person name="Stoldt M."/>
            <person name="Jongepier E."/>
            <person name="Feldmeyer B."/>
            <person name="Menzel F."/>
            <person name="Bornberg-Bauer E."/>
            <person name="Foitzik S."/>
        </authorList>
    </citation>
    <scope>NUCLEOTIDE SEQUENCE [LARGE SCALE GENOMIC DNA]</scope>
    <source>
        <tissue evidence="1">Whole body</tissue>
    </source>
</reference>
<evidence type="ECO:0000313" key="1">
    <source>
        <dbReference type="EMBL" id="TGZ47583.1"/>
    </source>
</evidence>
<gene>
    <name evidence="1" type="ORF">DBV15_03428</name>
</gene>
<evidence type="ECO:0000313" key="2">
    <source>
        <dbReference type="Proteomes" id="UP000310200"/>
    </source>
</evidence>
<organism evidence="1 2">
    <name type="scientific">Temnothorax longispinosus</name>
    <dbReference type="NCBI Taxonomy" id="300112"/>
    <lineage>
        <taxon>Eukaryota</taxon>
        <taxon>Metazoa</taxon>
        <taxon>Ecdysozoa</taxon>
        <taxon>Arthropoda</taxon>
        <taxon>Hexapoda</taxon>
        <taxon>Insecta</taxon>
        <taxon>Pterygota</taxon>
        <taxon>Neoptera</taxon>
        <taxon>Endopterygota</taxon>
        <taxon>Hymenoptera</taxon>
        <taxon>Apocrita</taxon>
        <taxon>Aculeata</taxon>
        <taxon>Formicoidea</taxon>
        <taxon>Formicidae</taxon>
        <taxon>Myrmicinae</taxon>
        <taxon>Temnothorax</taxon>
    </lineage>
</organism>
<dbReference type="AlphaFoldDB" id="A0A4S2KE20"/>
<sequence>MSVKAETRQPRCEVAYLLLSKRNEILIRYSAIMHTRGQYRDKRGVESNVRNVIKPRFSGNMAGGRFCENEGPDDASFFFTEYRMIDVVHRFQQKSRNRSFQTAYHIRPKCQTISDRIARRACSSRTSRSREFGVERVPEMRALRVFRHDSLRLYVKFVSGRSPRNDTMKENSLRYFYIITLHKGDMKRRVHSTSVRVKPIYMSPVM</sequence>
<accession>A0A4S2KE20</accession>
<proteinExistence type="predicted"/>
<keyword evidence="2" id="KW-1185">Reference proteome</keyword>